<evidence type="ECO:0000256" key="1">
    <source>
        <dbReference type="ARBA" id="ARBA00005820"/>
    </source>
</evidence>
<keyword evidence="2" id="KW-0805">Transcription regulation</keyword>
<dbReference type="Proteomes" id="UP001201873">
    <property type="component" value="Unassembled WGS sequence"/>
</dbReference>
<gene>
    <name evidence="7" type="ORF">MXD59_21075</name>
</gene>
<feature type="DNA-binding region" description="OmpR/PhoB-type" evidence="5">
    <location>
        <begin position="1"/>
        <end position="93"/>
    </location>
</feature>
<comment type="similarity">
    <text evidence="1">Belongs to the AfsR/DnrI/RedD regulatory family.</text>
</comment>
<feature type="domain" description="OmpR/PhoB-type" evidence="6">
    <location>
        <begin position="1"/>
        <end position="93"/>
    </location>
</feature>
<protein>
    <submittedName>
        <fullName evidence="7">AfsR/SARP family transcriptional regulator</fullName>
    </submittedName>
</protein>
<dbReference type="SUPFAM" id="SSF46894">
    <property type="entry name" value="C-terminal effector domain of the bipartite response regulators"/>
    <property type="match status" value="1"/>
</dbReference>
<dbReference type="SMART" id="SM00862">
    <property type="entry name" value="Trans_reg_C"/>
    <property type="match status" value="1"/>
</dbReference>
<dbReference type="RefSeq" id="WP_248826353.1">
    <property type="nucleotide sequence ID" value="NZ_JALKFT010000029.1"/>
</dbReference>
<evidence type="ECO:0000256" key="2">
    <source>
        <dbReference type="ARBA" id="ARBA00023015"/>
    </source>
</evidence>
<evidence type="ECO:0000256" key="3">
    <source>
        <dbReference type="ARBA" id="ARBA00023125"/>
    </source>
</evidence>
<keyword evidence="8" id="KW-1185">Reference proteome</keyword>
<sequence length="256" mass="28611">MRYEILGPLRLATENDYSFVRAPKTETLLATLLVRPNEVVSAHQLIDEVWGASAPRSASAGIHVMVSNLRKLLRSERRGSPIVTRAPGYLLELGADTLDAHEFLALASRGHVHVRRGQYAEAVTCFGSALALWRGPVLGHPPASPMVAWYGTWLAEQRLNCVETGLESELLLGRHRQVIARLYPLVAEYPLHEPFYRHLMVALYRSERVADALDVYRLARLRLRDELGLEPCRALQDVHRAILAGDHHVDMAPVPG</sequence>
<name>A0ABT0K389_9ACTN</name>
<accession>A0ABT0K389</accession>
<dbReference type="InterPro" id="IPR051677">
    <property type="entry name" value="AfsR-DnrI-RedD_regulator"/>
</dbReference>
<dbReference type="PANTHER" id="PTHR35807">
    <property type="entry name" value="TRANSCRIPTIONAL REGULATOR REDD-RELATED"/>
    <property type="match status" value="1"/>
</dbReference>
<dbReference type="Pfam" id="PF03704">
    <property type="entry name" value="BTAD"/>
    <property type="match status" value="1"/>
</dbReference>
<organism evidence="7 8">
    <name type="scientific">Frankia umida</name>
    <dbReference type="NCBI Taxonomy" id="573489"/>
    <lineage>
        <taxon>Bacteria</taxon>
        <taxon>Bacillati</taxon>
        <taxon>Actinomycetota</taxon>
        <taxon>Actinomycetes</taxon>
        <taxon>Frankiales</taxon>
        <taxon>Frankiaceae</taxon>
        <taxon>Frankia</taxon>
    </lineage>
</organism>
<dbReference type="InterPro" id="IPR001867">
    <property type="entry name" value="OmpR/PhoB-type_DNA-bd"/>
</dbReference>
<evidence type="ECO:0000256" key="5">
    <source>
        <dbReference type="PROSITE-ProRule" id="PRU01091"/>
    </source>
</evidence>
<evidence type="ECO:0000313" key="8">
    <source>
        <dbReference type="Proteomes" id="UP001201873"/>
    </source>
</evidence>
<dbReference type="Pfam" id="PF00486">
    <property type="entry name" value="Trans_reg_C"/>
    <property type="match status" value="1"/>
</dbReference>
<dbReference type="InterPro" id="IPR036388">
    <property type="entry name" value="WH-like_DNA-bd_sf"/>
</dbReference>
<dbReference type="InterPro" id="IPR016032">
    <property type="entry name" value="Sig_transdc_resp-reg_C-effctor"/>
</dbReference>
<dbReference type="Gene3D" id="1.10.10.10">
    <property type="entry name" value="Winged helix-like DNA-binding domain superfamily/Winged helix DNA-binding domain"/>
    <property type="match status" value="1"/>
</dbReference>
<evidence type="ECO:0000313" key="7">
    <source>
        <dbReference type="EMBL" id="MCK9878230.1"/>
    </source>
</evidence>
<comment type="caution">
    <text evidence="7">The sequence shown here is derived from an EMBL/GenBank/DDBJ whole genome shotgun (WGS) entry which is preliminary data.</text>
</comment>
<dbReference type="EMBL" id="JALKFT010000029">
    <property type="protein sequence ID" value="MCK9878230.1"/>
    <property type="molecule type" value="Genomic_DNA"/>
</dbReference>
<dbReference type="PANTHER" id="PTHR35807:SF1">
    <property type="entry name" value="TRANSCRIPTIONAL REGULATOR REDD"/>
    <property type="match status" value="1"/>
</dbReference>
<dbReference type="SUPFAM" id="SSF48452">
    <property type="entry name" value="TPR-like"/>
    <property type="match status" value="1"/>
</dbReference>
<keyword evidence="3 5" id="KW-0238">DNA-binding</keyword>
<dbReference type="CDD" id="cd15831">
    <property type="entry name" value="BTAD"/>
    <property type="match status" value="1"/>
</dbReference>
<keyword evidence="4" id="KW-0804">Transcription</keyword>
<evidence type="ECO:0000259" key="6">
    <source>
        <dbReference type="PROSITE" id="PS51755"/>
    </source>
</evidence>
<dbReference type="InterPro" id="IPR011990">
    <property type="entry name" value="TPR-like_helical_dom_sf"/>
</dbReference>
<dbReference type="Gene3D" id="1.25.40.10">
    <property type="entry name" value="Tetratricopeptide repeat domain"/>
    <property type="match status" value="1"/>
</dbReference>
<evidence type="ECO:0000256" key="4">
    <source>
        <dbReference type="ARBA" id="ARBA00023163"/>
    </source>
</evidence>
<dbReference type="PROSITE" id="PS51755">
    <property type="entry name" value="OMPR_PHOB"/>
    <property type="match status" value="1"/>
</dbReference>
<dbReference type="SMART" id="SM01043">
    <property type="entry name" value="BTAD"/>
    <property type="match status" value="1"/>
</dbReference>
<proteinExistence type="inferred from homology"/>
<reference evidence="7 8" key="1">
    <citation type="submission" date="2022-04" db="EMBL/GenBank/DDBJ databases">
        <title>Genome diversity in the genus Frankia.</title>
        <authorList>
            <person name="Carlos-Shanley C."/>
            <person name="Hahn D."/>
        </authorList>
    </citation>
    <scope>NUCLEOTIDE SEQUENCE [LARGE SCALE GENOMIC DNA]</scope>
    <source>
        <strain evidence="7 8">Ag45/Mut15</strain>
    </source>
</reference>
<dbReference type="InterPro" id="IPR005158">
    <property type="entry name" value="BTAD"/>
</dbReference>